<sequence length="1143" mass="129079">MGLKQTDLINEAEAYLTSLAAHVEAQVAIKHQDVLIGMEPFFCELLNMVFGWSLKNDNLSVGPQQDSFDLSDRLARIAVQVTNTTTADKIRGTLQSFIGTHDSKFDRLLFVYPVTRAPASRANFDRDRGQFDFDAKRDRYDFQYILLTARSLPLDQLMQVVRFLRESASTTLEKTIESTSGGDSGLVVTPRSVRGSVCKTLFGRDEVVAELLAAEGDRLVVGQPGTGKTSVLSTAVNKTRGYFLKSFDESALTAQLRAEKPEMIAVEDAHLYLDRVTALQAIRQEHSLKFRIVADCWPTHRDALVVLMGLPVASVIELQPISNRLIIAMAKEVGIGGPDRFFHHLVRQSMGYPGRAAMLLRCCHEGDQEDIQEFFTGDSIARWTRSLVEQSSDAEAMDVLSCLALGRDTGIELSRIANYLDLPLSKVQRIVSEFAIGGLVEENGPGFLIVFPAAIRPALIRDFFFGNVRRDLRPFASDWRLTGVIAMAAVDAYCVGARIPVSELFRMTQAADSFEAWERLAAAEDTIADQVLDEKPELFDGLVHVFIRRTPERTICRLIETKPEVRDRFNRQPDRDVQTVEDWVKRGYPTKAAIPRRRIVLDAIANQLSEGVPAEQAFRFLGCVFAPEYKSVDQSPENFDTFIWRSGLLAPEDLQQLRELWNEAHDLLKRYTPIDWSLAVDAMRHWLWPAVSGTVNDDQREQLRLAATETLDPLCKLFANSPAAVSELRRLAEYHRIKLSQPVPAEYATLFPKESVRGRTIEGHTKFEKQCYQRAVKLANRWASRPASDVLSQLRSFNEDANRTGHAYPNYSDVVCRTISQKLEHQSTWISEAIRLEVPCHILLPFLQTACKRQESGFESILDGCLKNAIYRPAAITLLLCVDPMPGDLVKEAISASGPYAQMIYVAALRDEIASQHYSPLLSHSDSKLRAKVAEGLWGQNKTVPADQEVRDKWRKAIAQDCRREHCVAEIFSADIEVCEQWIRYWSQGMSPIERVDFDEETVAAACAELSREARKALLADLHRDSPIRDELIRNLVSDDPDTFRQLIRQESLAKYRLSPLRRLPDSAWVRLVKVAISEGISEEKIANSSGMGWNTDFNTVEDRYRAEILAWDQVIEKEKGAISRIARRRRATRMESLEDLED</sequence>
<dbReference type="Proteomes" id="UP000318538">
    <property type="component" value="Chromosome"/>
</dbReference>
<evidence type="ECO:0000313" key="3">
    <source>
        <dbReference type="Proteomes" id="UP000318538"/>
    </source>
</evidence>
<keyword evidence="3" id="KW-1185">Reference proteome</keyword>
<reference evidence="2 3" key="1">
    <citation type="submission" date="2019-02" db="EMBL/GenBank/DDBJ databases">
        <title>Deep-cultivation of Planctomycetes and their phenomic and genomic characterization uncovers novel biology.</title>
        <authorList>
            <person name="Wiegand S."/>
            <person name="Jogler M."/>
            <person name="Boedeker C."/>
            <person name="Pinto D."/>
            <person name="Vollmers J."/>
            <person name="Rivas-Marin E."/>
            <person name="Kohn T."/>
            <person name="Peeters S.H."/>
            <person name="Heuer A."/>
            <person name="Rast P."/>
            <person name="Oberbeckmann S."/>
            <person name="Bunk B."/>
            <person name="Jeske O."/>
            <person name="Meyerdierks A."/>
            <person name="Storesund J.E."/>
            <person name="Kallscheuer N."/>
            <person name="Luecker S."/>
            <person name="Lage O.M."/>
            <person name="Pohl T."/>
            <person name="Merkel B.J."/>
            <person name="Hornburger P."/>
            <person name="Mueller R.-W."/>
            <person name="Bruemmer F."/>
            <person name="Labrenz M."/>
            <person name="Spormann A.M."/>
            <person name="Op den Camp H."/>
            <person name="Overmann J."/>
            <person name="Amann R."/>
            <person name="Jetten M.S.M."/>
            <person name="Mascher T."/>
            <person name="Medema M.H."/>
            <person name="Devos D.P."/>
            <person name="Kaster A.-K."/>
            <person name="Ovreas L."/>
            <person name="Rohde M."/>
            <person name="Galperin M.Y."/>
            <person name="Jogler C."/>
        </authorList>
    </citation>
    <scope>NUCLEOTIDE SEQUENCE [LARGE SCALE GENOMIC DNA]</scope>
    <source>
        <strain evidence="2 3">K22_7</strain>
    </source>
</reference>
<evidence type="ECO:0000259" key="1">
    <source>
        <dbReference type="Pfam" id="PF21941"/>
    </source>
</evidence>
<dbReference type="Pfam" id="PF21941">
    <property type="entry name" value="SMEK_N"/>
    <property type="match status" value="1"/>
</dbReference>
<dbReference type="OrthoDB" id="9773429at2"/>
<name>A0A517NDN2_9BACT</name>
<feature type="domain" description="SMEK" evidence="1">
    <location>
        <begin position="14"/>
        <end position="146"/>
    </location>
</feature>
<dbReference type="InterPro" id="IPR036388">
    <property type="entry name" value="WH-like_DNA-bd_sf"/>
</dbReference>
<dbReference type="Gene3D" id="1.10.10.10">
    <property type="entry name" value="Winged helix-like DNA-binding domain superfamily/Winged helix DNA-binding domain"/>
    <property type="match status" value="1"/>
</dbReference>
<dbReference type="RefSeq" id="WP_145171247.1">
    <property type="nucleotide sequence ID" value="NZ_CP036525.1"/>
</dbReference>
<dbReference type="KEGG" id="rlc:K227x_36360"/>
<gene>
    <name evidence="2" type="ORF">K227x_36360</name>
</gene>
<accession>A0A517NDN2</accession>
<protein>
    <recommendedName>
        <fullName evidence="1">SMEK domain-containing protein</fullName>
    </recommendedName>
</protein>
<dbReference type="InterPro" id="IPR047740">
    <property type="entry name" value="SMEK_dom"/>
</dbReference>
<evidence type="ECO:0000313" key="2">
    <source>
        <dbReference type="EMBL" id="QDT05237.1"/>
    </source>
</evidence>
<dbReference type="EMBL" id="CP036525">
    <property type="protein sequence ID" value="QDT05237.1"/>
    <property type="molecule type" value="Genomic_DNA"/>
</dbReference>
<dbReference type="NCBIfam" id="NF033859">
    <property type="entry name" value="SMEK_N"/>
    <property type="match status" value="1"/>
</dbReference>
<organism evidence="2 3">
    <name type="scientific">Rubripirellula lacrimiformis</name>
    <dbReference type="NCBI Taxonomy" id="1930273"/>
    <lineage>
        <taxon>Bacteria</taxon>
        <taxon>Pseudomonadati</taxon>
        <taxon>Planctomycetota</taxon>
        <taxon>Planctomycetia</taxon>
        <taxon>Pirellulales</taxon>
        <taxon>Pirellulaceae</taxon>
        <taxon>Rubripirellula</taxon>
    </lineage>
</organism>
<proteinExistence type="predicted"/>
<dbReference type="AlphaFoldDB" id="A0A517NDN2"/>